<dbReference type="Pfam" id="PF03407">
    <property type="entry name" value="Nucleotid_trans"/>
    <property type="match status" value="1"/>
</dbReference>
<dbReference type="AlphaFoldDB" id="A0A0M0JI45"/>
<dbReference type="EMBL" id="JWZX01002913">
    <property type="protein sequence ID" value="KOO25908.1"/>
    <property type="molecule type" value="Genomic_DNA"/>
</dbReference>
<evidence type="ECO:0000313" key="3">
    <source>
        <dbReference type="EMBL" id="KOO25908.1"/>
    </source>
</evidence>
<dbReference type="PANTHER" id="PTHR46936:SF1">
    <property type="entry name" value="ARABINOSYLTRANSFERASE XEG113"/>
    <property type="match status" value="1"/>
</dbReference>
<protein>
    <submittedName>
        <fullName evidence="3">Glycosyltransferase family 77 protein</fullName>
    </submittedName>
</protein>
<accession>A0A0M0JI45</accession>
<dbReference type="InterPro" id="IPR005069">
    <property type="entry name" value="Nucl-diP-sugar_transferase"/>
</dbReference>
<sequence length="810" mass="89470">MQGSASSWDNGDRGQDEHPPSDAIATSRDLADALPPPPAAAAPPVVVAHAEATATFAEAEYDGYFLYARNEMVEGYEPEYLRTLLKSLLGIAVMLKRTLVLPEALCRCRDMVNLTDCEGEPAPYFDCPLRVALDGAAWKATKLVPAIKPPRFLAGPPSKLPEVVRCSHLRVLLPDGMDDSEISFALRQYSTVRWLEISSASKAFCGWDTRMPGNAERMRSFTAESNKLVGVAGKGPVSLFECTHYRGGTGEVLQFTNLGCNEKHLVSAAHERLPASIRERPKGTDIMVTFATGSVATMASNWVATVRKAGVAEVLIGALDQSMMDVCEKDGIPCILIEGGEITKQLAQRSAGNVRSDPKLYPKMSVLKVGFYNELLSFGYNVWACDADAVFVNDPRAMMREYPWDQADIAIATDCIDVPSDNRYPLLHCDFNTGLVYMRSRPEVIEFTERWRETIANAKETRIRDQAAFNMMTKLRPLEPLKSKDGKTVPRLFSCSNGGDGKIKIGVLPLSRYLNGHTFFVQHAHTLPKAEPPLSVHMTYQFAEGSSFAHGKRQRLREAGLWLVDDDAYYNGKYLALSDAAATLAVEPMGPNVDSRDAVKKHLAEQRHRINQLRPLLGIAKALGRALILPRMLCYCDFMWKEMQNCRVGGAESMRLPFDCPMDHVLDTPKWFENELGVGVREPSFLKNLAAARPAFAANVTSSIAKVSLRMTPLNDEGVIAALKPHEDARIIELSDARGTFCGFKDAATNGLFERETKVMLHYHRTPFCMMEGSNNAPLFSQCCSPRKPGDKFFPCVNGFDPPDALPACK</sequence>
<feature type="domain" description="Nucleotide-diphospho-sugar transferase" evidence="2">
    <location>
        <begin position="311"/>
        <end position="544"/>
    </location>
</feature>
<proteinExistence type="predicted"/>
<dbReference type="Proteomes" id="UP000037460">
    <property type="component" value="Unassembled WGS sequence"/>
</dbReference>
<evidence type="ECO:0000259" key="2">
    <source>
        <dbReference type="Pfam" id="PF03407"/>
    </source>
</evidence>
<reference evidence="4" key="1">
    <citation type="journal article" date="2015" name="PLoS Genet.">
        <title>Genome Sequence and Transcriptome Analyses of Chrysochromulina tobin: Metabolic Tools for Enhanced Algal Fitness in the Prominent Order Prymnesiales (Haptophyceae).</title>
        <authorList>
            <person name="Hovde B.T."/>
            <person name="Deodato C.R."/>
            <person name="Hunsperger H.M."/>
            <person name="Ryken S.A."/>
            <person name="Yost W."/>
            <person name="Jha R.K."/>
            <person name="Patterson J."/>
            <person name="Monnat R.J. Jr."/>
            <person name="Barlow S.B."/>
            <person name="Starkenburg S.R."/>
            <person name="Cattolico R.A."/>
        </authorList>
    </citation>
    <scope>NUCLEOTIDE SEQUENCE</scope>
    <source>
        <strain evidence="4">CCMP291</strain>
    </source>
</reference>
<dbReference type="PANTHER" id="PTHR46936">
    <property type="entry name" value="ARABINOSYLTRANSFERASE XEG113"/>
    <property type="match status" value="1"/>
</dbReference>
<gene>
    <name evidence="3" type="ORF">Ctob_012800</name>
</gene>
<dbReference type="InterPro" id="IPR053250">
    <property type="entry name" value="Glycosyltransferase_77"/>
</dbReference>
<name>A0A0M0JI45_9EUKA</name>
<dbReference type="GO" id="GO:0005794">
    <property type="term" value="C:Golgi apparatus"/>
    <property type="evidence" value="ECO:0007669"/>
    <property type="project" value="TreeGrafter"/>
</dbReference>
<feature type="compositionally biased region" description="Basic and acidic residues" evidence="1">
    <location>
        <begin position="10"/>
        <end position="20"/>
    </location>
</feature>
<evidence type="ECO:0000313" key="4">
    <source>
        <dbReference type="Proteomes" id="UP000037460"/>
    </source>
</evidence>
<keyword evidence="4" id="KW-1185">Reference proteome</keyword>
<keyword evidence="3" id="KW-0808">Transferase</keyword>
<feature type="region of interest" description="Disordered" evidence="1">
    <location>
        <begin position="1"/>
        <end position="36"/>
    </location>
</feature>
<organism evidence="3 4">
    <name type="scientific">Chrysochromulina tobinii</name>
    <dbReference type="NCBI Taxonomy" id="1460289"/>
    <lineage>
        <taxon>Eukaryota</taxon>
        <taxon>Haptista</taxon>
        <taxon>Haptophyta</taxon>
        <taxon>Prymnesiophyceae</taxon>
        <taxon>Prymnesiales</taxon>
        <taxon>Chrysochromulinaceae</taxon>
        <taxon>Chrysochromulina</taxon>
    </lineage>
</organism>
<evidence type="ECO:0000256" key="1">
    <source>
        <dbReference type="SAM" id="MobiDB-lite"/>
    </source>
</evidence>
<comment type="caution">
    <text evidence="3">The sequence shown here is derived from an EMBL/GenBank/DDBJ whole genome shotgun (WGS) entry which is preliminary data.</text>
</comment>
<dbReference type="OrthoDB" id="540503at2759"/>
<dbReference type="GO" id="GO:0052636">
    <property type="term" value="F:arabinosyltransferase activity"/>
    <property type="evidence" value="ECO:0007669"/>
    <property type="project" value="TreeGrafter"/>
</dbReference>